<reference evidence="6 7" key="1">
    <citation type="submission" date="2017-11" db="EMBL/GenBank/DDBJ databases">
        <title>Rhodohalobacter 15182 sp. nov., isolated from a salt lake.</title>
        <authorList>
            <person name="Han S."/>
        </authorList>
    </citation>
    <scope>NUCLEOTIDE SEQUENCE [LARGE SCALE GENOMIC DNA]</scope>
    <source>
        <strain evidence="6 7">15182</strain>
    </source>
</reference>
<evidence type="ECO:0000256" key="2">
    <source>
        <dbReference type="ARBA" id="ARBA00022963"/>
    </source>
</evidence>
<dbReference type="RefSeq" id="WP_101073836.1">
    <property type="nucleotide sequence ID" value="NZ_PISP01000003.1"/>
</dbReference>
<dbReference type="InterPro" id="IPR002641">
    <property type="entry name" value="PNPLA_dom"/>
</dbReference>
<feature type="domain" description="PNPLA" evidence="5">
    <location>
        <begin position="8"/>
        <end position="168"/>
    </location>
</feature>
<dbReference type="OrthoDB" id="9770965at2"/>
<dbReference type="InterPro" id="IPR050301">
    <property type="entry name" value="NTE"/>
</dbReference>
<name>A0A2N0VGQ6_9BACT</name>
<dbReference type="AlphaFoldDB" id="A0A2N0VGQ6"/>
<gene>
    <name evidence="6" type="ORF">CWD77_12190</name>
</gene>
<feature type="short sequence motif" description="GXSXG" evidence="4">
    <location>
        <begin position="39"/>
        <end position="43"/>
    </location>
</feature>
<organism evidence="6 7">
    <name type="scientific">Rhodohalobacter barkolensis</name>
    <dbReference type="NCBI Taxonomy" id="2053187"/>
    <lineage>
        <taxon>Bacteria</taxon>
        <taxon>Pseudomonadati</taxon>
        <taxon>Balneolota</taxon>
        <taxon>Balneolia</taxon>
        <taxon>Balneolales</taxon>
        <taxon>Balneolaceae</taxon>
        <taxon>Rhodohalobacter</taxon>
    </lineage>
</organism>
<protein>
    <submittedName>
        <fullName evidence="6">Esterase</fullName>
    </submittedName>
</protein>
<dbReference type="GO" id="GO:0016042">
    <property type="term" value="P:lipid catabolic process"/>
    <property type="evidence" value="ECO:0007669"/>
    <property type="project" value="UniProtKB-UniRule"/>
</dbReference>
<dbReference type="PANTHER" id="PTHR14226:SF76">
    <property type="entry name" value="NTE FAMILY PROTEIN RSSA"/>
    <property type="match status" value="1"/>
</dbReference>
<sequence length="296" mass="33044">MPEKKVHLVLGSGGARGIAHIAVIEELEKAGYEIVEVIGCSMGAVVGGIYAAGHLPEYKKWILGLSKRDVFDLLDFTFAKQGFVKGEKLFAKHVEVTGEEKIEDFPIPFTAVATDMRDHSEVHFKKGDLYKALRASVSMPGFFVPVVENGQVLVDGGVLNPLPINLVEKKEGAEIIAVNLNGKMDPKYDKPSEPDRLEEMQNWFDKILPDSMKTNHKTKAKSELPADEDSFSLIELMDSSFSFTQDRLTELIIELYKPNHLIEIPRNVCGVFDFDQGKRVYEIGMEACKSVIKQKD</sequence>
<dbReference type="Gene3D" id="3.40.1090.10">
    <property type="entry name" value="Cytosolic phospholipase A2 catalytic domain"/>
    <property type="match status" value="2"/>
</dbReference>
<dbReference type="Pfam" id="PF01734">
    <property type="entry name" value="Patatin"/>
    <property type="match status" value="1"/>
</dbReference>
<dbReference type="PANTHER" id="PTHR14226">
    <property type="entry name" value="NEUROPATHY TARGET ESTERASE/SWISS CHEESE D.MELANOGASTER"/>
    <property type="match status" value="1"/>
</dbReference>
<evidence type="ECO:0000313" key="6">
    <source>
        <dbReference type="EMBL" id="PKD43361.1"/>
    </source>
</evidence>
<dbReference type="PROSITE" id="PS51635">
    <property type="entry name" value="PNPLA"/>
    <property type="match status" value="1"/>
</dbReference>
<accession>A0A2N0VGQ6</accession>
<evidence type="ECO:0000313" key="7">
    <source>
        <dbReference type="Proteomes" id="UP000233398"/>
    </source>
</evidence>
<dbReference type="GO" id="GO:0016787">
    <property type="term" value="F:hydrolase activity"/>
    <property type="evidence" value="ECO:0007669"/>
    <property type="project" value="UniProtKB-UniRule"/>
</dbReference>
<feature type="short sequence motif" description="DGA/G" evidence="4">
    <location>
        <begin position="155"/>
        <end position="157"/>
    </location>
</feature>
<keyword evidence="2 4" id="KW-0442">Lipid degradation</keyword>
<keyword evidence="7" id="KW-1185">Reference proteome</keyword>
<comment type="caution">
    <text evidence="6">The sequence shown here is derived from an EMBL/GenBank/DDBJ whole genome shotgun (WGS) entry which is preliminary data.</text>
</comment>
<keyword evidence="1 4" id="KW-0378">Hydrolase</keyword>
<feature type="active site" description="Proton acceptor" evidence="4">
    <location>
        <position position="155"/>
    </location>
</feature>
<dbReference type="EMBL" id="PISP01000003">
    <property type="protein sequence ID" value="PKD43361.1"/>
    <property type="molecule type" value="Genomic_DNA"/>
</dbReference>
<dbReference type="InterPro" id="IPR016035">
    <property type="entry name" value="Acyl_Trfase/lysoPLipase"/>
</dbReference>
<evidence type="ECO:0000256" key="4">
    <source>
        <dbReference type="PROSITE-ProRule" id="PRU01161"/>
    </source>
</evidence>
<dbReference type="SUPFAM" id="SSF52151">
    <property type="entry name" value="FabD/lysophospholipase-like"/>
    <property type="match status" value="1"/>
</dbReference>
<dbReference type="Proteomes" id="UP000233398">
    <property type="component" value="Unassembled WGS sequence"/>
</dbReference>
<feature type="active site" description="Nucleophile" evidence="4">
    <location>
        <position position="41"/>
    </location>
</feature>
<evidence type="ECO:0000256" key="1">
    <source>
        <dbReference type="ARBA" id="ARBA00022801"/>
    </source>
</evidence>
<proteinExistence type="predicted"/>
<keyword evidence="3 4" id="KW-0443">Lipid metabolism</keyword>
<evidence type="ECO:0000259" key="5">
    <source>
        <dbReference type="PROSITE" id="PS51635"/>
    </source>
</evidence>
<comment type="caution">
    <text evidence="4">Lacks conserved residue(s) required for the propagation of feature annotation.</text>
</comment>
<evidence type="ECO:0000256" key="3">
    <source>
        <dbReference type="ARBA" id="ARBA00023098"/>
    </source>
</evidence>